<feature type="transmembrane region" description="Helical" evidence="1">
    <location>
        <begin position="69"/>
        <end position="93"/>
    </location>
</feature>
<comment type="caution">
    <text evidence="2">The sequence shown here is derived from an EMBL/GenBank/DDBJ whole genome shotgun (WGS) entry which is preliminary data.</text>
</comment>
<reference evidence="2 3" key="1">
    <citation type="submission" date="2018-06" db="EMBL/GenBank/DDBJ databases">
        <title>The Genome of Cuscuta australis (Dodder) Provides Insight into the Evolution of Plant Parasitism.</title>
        <authorList>
            <person name="Liu H."/>
        </authorList>
    </citation>
    <scope>NUCLEOTIDE SEQUENCE [LARGE SCALE GENOMIC DNA]</scope>
    <source>
        <strain evidence="3">cv. Yunnan</strain>
        <tissue evidence="2">Vines</tissue>
    </source>
</reference>
<keyword evidence="1" id="KW-1133">Transmembrane helix</keyword>
<keyword evidence="3" id="KW-1185">Reference proteome</keyword>
<proteinExistence type="predicted"/>
<dbReference type="AlphaFoldDB" id="A0A328D3W7"/>
<gene>
    <name evidence="2" type="ORF">DM860_008234</name>
</gene>
<keyword evidence="1" id="KW-0812">Transmembrane</keyword>
<dbReference type="Proteomes" id="UP000249390">
    <property type="component" value="Unassembled WGS sequence"/>
</dbReference>
<evidence type="ECO:0000313" key="2">
    <source>
        <dbReference type="EMBL" id="RAL40094.1"/>
    </source>
</evidence>
<evidence type="ECO:0000313" key="3">
    <source>
        <dbReference type="Proteomes" id="UP000249390"/>
    </source>
</evidence>
<dbReference type="EMBL" id="NQVE01000195">
    <property type="protein sequence ID" value="RAL40094.1"/>
    <property type="molecule type" value="Genomic_DNA"/>
</dbReference>
<organism evidence="2 3">
    <name type="scientific">Cuscuta australis</name>
    <dbReference type="NCBI Taxonomy" id="267555"/>
    <lineage>
        <taxon>Eukaryota</taxon>
        <taxon>Viridiplantae</taxon>
        <taxon>Streptophyta</taxon>
        <taxon>Embryophyta</taxon>
        <taxon>Tracheophyta</taxon>
        <taxon>Spermatophyta</taxon>
        <taxon>Magnoliopsida</taxon>
        <taxon>eudicotyledons</taxon>
        <taxon>Gunneridae</taxon>
        <taxon>Pentapetalae</taxon>
        <taxon>asterids</taxon>
        <taxon>lamiids</taxon>
        <taxon>Solanales</taxon>
        <taxon>Convolvulaceae</taxon>
        <taxon>Cuscuteae</taxon>
        <taxon>Cuscuta</taxon>
        <taxon>Cuscuta subgen. Grammica</taxon>
        <taxon>Cuscuta sect. Cleistogrammica</taxon>
    </lineage>
</organism>
<accession>A0A328D3W7</accession>
<sequence>MITFSPSYLRQIEIHGGEGEGLAMNYPPRSKYIFYNTKTCCLTKSVKEYMQPQKIFFQTRIIKNTCNCIFFLILMTQKLVLSHLITVYKEMLFSLPRKKKKRRT</sequence>
<keyword evidence="1" id="KW-0472">Membrane</keyword>
<evidence type="ECO:0000256" key="1">
    <source>
        <dbReference type="SAM" id="Phobius"/>
    </source>
</evidence>
<protein>
    <submittedName>
        <fullName evidence="2">Uncharacterized protein</fullName>
    </submittedName>
</protein>
<name>A0A328D3W7_9ASTE</name>